<dbReference type="Proteomes" id="UP000195967">
    <property type="component" value="Unassembled WGS sequence"/>
</dbReference>
<dbReference type="InterPro" id="IPR010090">
    <property type="entry name" value="Phage_tape_meas"/>
</dbReference>
<proteinExistence type="predicted"/>
<dbReference type="NCBIfam" id="TIGR01760">
    <property type="entry name" value="tape_meas_TP901"/>
    <property type="match status" value="1"/>
</dbReference>
<protein>
    <submittedName>
        <fullName evidence="4">Phage tail tape measure protein</fullName>
    </submittedName>
</protein>
<evidence type="ECO:0000256" key="1">
    <source>
        <dbReference type="ARBA" id="ARBA00022612"/>
    </source>
</evidence>
<evidence type="ECO:0000259" key="3">
    <source>
        <dbReference type="Pfam" id="PF10145"/>
    </source>
</evidence>
<gene>
    <name evidence="4" type="ORF">B9N62_06925</name>
</gene>
<dbReference type="Pfam" id="PF10145">
    <property type="entry name" value="PhageMin_Tail"/>
    <property type="match status" value="1"/>
</dbReference>
<dbReference type="PANTHER" id="PTHR37813">
    <property type="entry name" value="FELS-2 PROPHAGE PROTEIN"/>
    <property type="match status" value="1"/>
</dbReference>
<feature type="transmembrane region" description="Helical" evidence="2">
    <location>
        <begin position="516"/>
        <end position="538"/>
    </location>
</feature>
<keyword evidence="2" id="KW-1133">Transmembrane helix</keyword>
<name>A0A1Y5MUX5_9BACT</name>
<sequence length="726" mass="77806">MDNTSVSITVGLITKGFSALSGDIGKLSALTNRLSAAGKEVGKLNERISKISAIKANISINKQNIASELSNVAEIAAKISSVALPVKLAIDYEDAFADVKKVVDFTDNGEMKKFSNELLKMSQVIPLSAKELTQIAAAGGQMGIAKDELLEFTQITAKLAVAFDTTADSAGESIGKIKNILNMDLAQTKGLMDVINGLSNSNPAKASELVEIMKRIAAQGKQIGLASEKTAALGAAFISLGKAPETAANAANKLMKTLGNISALDEKGQKALNELGIDKGYILAGMKADPSKMMISFLERIKSVDDSKRGAILNTLFGDNYDTDIATLIGGLDTLKKAMADVADTSKFKDSADKEFENKSSTTASAIKRLQGAWSAFGISIGEMFLPAINALSSFLANIAKTLSYIHENFPVASKIVFGFIGGFMAFSAIAPMLKIARYGFSILFSEIKIAYQSTMWLANALKLVASRSLLTSAYTKALASAQRVCQVATIGLGKAYKTLAAAMSVSIKAIKSMKFALISTGIGAIVVALGMAAAYLIENWDEVKAFFERIWENVKPYWQSTTKFFSDLWQGVSDFLSAIFEPVIKIWDELFGGFFDWIAEKFGWINDMVGEAIKGLSSAWSKTKEFFGFGSDEQTSSELKAKDDSGGFFNSIFGSDSDTHTKEAPALVAASTGGGAINISFNGDFLLNSDNGKFDLESFKAQIVKGVKDALRRDEFNRKNTDIRG</sequence>
<comment type="caution">
    <text evidence="4">The sequence shown here is derived from an EMBL/GenBank/DDBJ whole genome shotgun (WGS) entry which is preliminary data.</text>
</comment>
<keyword evidence="2" id="KW-0472">Membrane</keyword>
<dbReference type="RefSeq" id="WP_087584920.1">
    <property type="nucleotide sequence ID" value="NZ_CABMKR010000008.1"/>
</dbReference>
<evidence type="ECO:0000256" key="2">
    <source>
        <dbReference type="SAM" id="Phobius"/>
    </source>
</evidence>
<keyword evidence="2" id="KW-0812">Transmembrane</keyword>
<organism evidence="4 5">
    <name type="scientific">Campylobacter concisus</name>
    <dbReference type="NCBI Taxonomy" id="199"/>
    <lineage>
        <taxon>Bacteria</taxon>
        <taxon>Pseudomonadati</taxon>
        <taxon>Campylobacterota</taxon>
        <taxon>Epsilonproteobacteria</taxon>
        <taxon>Campylobacterales</taxon>
        <taxon>Campylobacteraceae</taxon>
        <taxon>Campylobacter</taxon>
    </lineage>
</organism>
<keyword evidence="1" id="KW-1188">Viral release from host cell</keyword>
<accession>A0A1Y5MUX5</accession>
<dbReference type="AlphaFoldDB" id="A0A1Y5MUX5"/>
<feature type="domain" description="Phage tail tape measure protein" evidence="3">
    <location>
        <begin position="116"/>
        <end position="318"/>
    </location>
</feature>
<dbReference type="EMBL" id="NDYO01000008">
    <property type="protein sequence ID" value="OUT11063.1"/>
    <property type="molecule type" value="Genomic_DNA"/>
</dbReference>
<evidence type="ECO:0000313" key="5">
    <source>
        <dbReference type="Proteomes" id="UP000195967"/>
    </source>
</evidence>
<evidence type="ECO:0000313" key="4">
    <source>
        <dbReference type="EMBL" id="OUT11063.1"/>
    </source>
</evidence>
<reference evidence="4 5" key="1">
    <citation type="submission" date="2017-04" db="EMBL/GenBank/DDBJ databases">
        <title>Complete genome of Campylobacter concisus ATCC 33237T and draft genomes for an additional eight well characterized C. concisus strains.</title>
        <authorList>
            <person name="Cornelius A.J."/>
            <person name="Miller W.G."/>
            <person name="Lastovica A.J."/>
            <person name="On S.L."/>
            <person name="French N.P."/>
            <person name="Vandenberg O."/>
            <person name="Biggs P.J."/>
        </authorList>
    </citation>
    <scope>NUCLEOTIDE SEQUENCE [LARGE SCALE GENOMIC DNA]</scope>
    <source>
        <strain evidence="4 5">Lasto28.99</strain>
    </source>
</reference>
<dbReference type="PANTHER" id="PTHR37813:SF1">
    <property type="entry name" value="FELS-2 PROPHAGE PROTEIN"/>
    <property type="match status" value="1"/>
</dbReference>
<feature type="transmembrane region" description="Helical" evidence="2">
    <location>
        <begin position="416"/>
        <end position="434"/>
    </location>
</feature>